<dbReference type="OrthoDB" id="5863535at2759"/>
<dbReference type="AlphaFoldDB" id="A0A0C2GGC8"/>
<protein>
    <submittedName>
        <fullName evidence="1">Uncharacterized protein</fullName>
    </submittedName>
</protein>
<proteinExistence type="predicted"/>
<name>A0A0C2GGC8_9BILA</name>
<accession>A0A0C2GGC8</accession>
<organism evidence="1 2">
    <name type="scientific">Ancylostoma duodenale</name>
    <dbReference type="NCBI Taxonomy" id="51022"/>
    <lineage>
        <taxon>Eukaryota</taxon>
        <taxon>Metazoa</taxon>
        <taxon>Ecdysozoa</taxon>
        <taxon>Nematoda</taxon>
        <taxon>Chromadorea</taxon>
        <taxon>Rhabditida</taxon>
        <taxon>Rhabditina</taxon>
        <taxon>Rhabditomorpha</taxon>
        <taxon>Strongyloidea</taxon>
        <taxon>Ancylostomatidae</taxon>
        <taxon>Ancylostomatinae</taxon>
        <taxon>Ancylostoma</taxon>
    </lineage>
</organism>
<sequence length="69" mass="8131">MSYSLLVQFLAKMEELRRLNVRCAKIYRTVVRPVALSGAECWPVTKETERRISINEMRMLRWMGGITQL</sequence>
<evidence type="ECO:0000313" key="2">
    <source>
        <dbReference type="Proteomes" id="UP000054047"/>
    </source>
</evidence>
<dbReference type="Proteomes" id="UP000054047">
    <property type="component" value="Unassembled WGS sequence"/>
</dbReference>
<dbReference type="EMBL" id="KN731166">
    <property type="protein sequence ID" value="KIH60230.1"/>
    <property type="molecule type" value="Genomic_DNA"/>
</dbReference>
<keyword evidence="2" id="KW-1185">Reference proteome</keyword>
<evidence type="ECO:0000313" key="1">
    <source>
        <dbReference type="EMBL" id="KIH60230.1"/>
    </source>
</evidence>
<reference evidence="1 2" key="1">
    <citation type="submission" date="2013-12" db="EMBL/GenBank/DDBJ databases">
        <title>Draft genome of the parsitic nematode Ancylostoma duodenale.</title>
        <authorList>
            <person name="Mitreva M."/>
        </authorList>
    </citation>
    <scope>NUCLEOTIDE SEQUENCE [LARGE SCALE GENOMIC DNA]</scope>
    <source>
        <strain evidence="1 2">Zhejiang</strain>
    </source>
</reference>
<gene>
    <name evidence="1" type="ORF">ANCDUO_09524</name>
</gene>